<accession>A0A9P4MDH4</accession>
<proteinExistence type="predicted"/>
<dbReference type="EMBL" id="ML996090">
    <property type="protein sequence ID" value="KAF2149955.1"/>
    <property type="molecule type" value="Genomic_DNA"/>
</dbReference>
<protein>
    <submittedName>
        <fullName evidence="1">Uncharacterized protein</fullName>
    </submittedName>
</protein>
<dbReference type="AlphaFoldDB" id="A0A9P4MDH4"/>
<sequence>MKYPLPRQARSTRVYDGVEYRNSQYRRLIAMACIVQQAPASKYVWRRPAELNPSPDRFLPASRPQALALPHIFASTPFLHHLARIEQEEATAANLDGLVVCVWTHPWSCSRSAGRVPSCTPATSVCPALQCAHRWSKYCAATKPVQLPPDPFDTASRVSHEATSSS</sequence>
<name>A0A9P4MDH4_9PEZI</name>
<comment type="caution">
    <text evidence="1">The sequence shown here is derived from an EMBL/GenBank/DDBJ whole genome shotgun (WGS) entry which is preliminary data.</text>
</comment>
<gene>
    <name evidence="1" type="ORF">K461DRAFT_300438</name>
</gene>
<evidence type="ECO:0000313" key="1">
    <source>
        <dbReference type="EMBL" id="KAF2149955.1"/>
    </source>
</evidence>
<evidence type="ECO:0000313" key="2">
    <source>
        <dbReference type="Proteomes" id="UP000799439"/>
    </source>
</evidence>
<keyword evidence="2" id="KW-1185">Reference proteome</keyword>
<organism evidence="1 2">
    <name type="scientific">Myriangium duriaei CBS 260.36</name>
    <dbReference type="NCBI Taxonomy" id="1168546"/>
    <lineage>
        <taxon>Eukaryota</taxon>
        <taxon>Fungi</taxon>
        <taxon>Dikarya</taxon>
        <taxon>Ascomycota</taxon>
        <taxon>Pezizomycotina</taxon>
        <taxon>Dothideomycetes</taxon>
        <taxon>Dothideomycetidae</taxon>
        <taxon>Myriangiales</taxon>
        <taxon>Myriangiaceae</taxon>
        <taxon>Myriangium</taxon>
    </lineage>
</organism>
<reference evidence="1" key="1">
    <citation type="journal article" date="2020" name="Stud. Mycol.">
        <title>101 Dothideomycetes genomes: a test case for predicting lifestyles and emergence of pathogens.</title>
        <authorList>
            <person name="Haridas S."/>
            <person name="Albert R."/>
            <person name="Binder M."/>
            <person name="Bloem J."/>
            <person name="Labutti K."/>
            <person name="Salamov A."/>
            <person name="Andreopoulos B."/>
            <person name="Baker S."/>
            <person name="Barry K."/>
            <person name="Bills G."/>
            <person name="Bluhm B."/>
            <person name="Cannon C."/>
            <person name="Castanera R."/>
            <person name="Culley D."/>
            <person name="Daum C."/>
            <person name="Ezra D."/>
            <person name="Gonzalez J."/>
            <person name="Henrissat B."/>
            <person name="Kuo A."/>
            <person name="Liang C."/>
            <person name="Lipzen A."/>
            <person name="Lutzoni F."/>
            <person name="Magnuson J."/>
            <person name="Mondo S."/>
            <person name="Nolan M."/>
            <person name="Ohm R."/>
            <person name="Pangilinan J."/>
            <person name="Park H.-J."/>
            <person name="Ramirez L."/>
            <person name="Alfaro M."/>
            <person name="Sun H."/>
            <person name="Tritt A."/>
            <person name="Yoshinaga Y."/>
            <person name="Zwiers L.-H."/>
            <person name="Turgeon B."/>
            <person name="Goodwin S."/>
            <person name="Spatafora J."/>
            <person name="Crous P."/>
            <person name="Grigoriev I."/>
        </authorList>
    </citation>
    <scope>NUCLEOTIDE SEQUENCE</scope>
    <source>
        <strain evidence="1">CBS 260.36</strain>
    </source>
</reference>
<feature type="non-terminal residue" evidence="1">
    <location>
        <position position="166"/>
    </location>
</feature>
<dbReference type="Proteomes" id="UP000799439">
    <property type="component" value="Unassembled WGS sequence"/>
</dbReference>